<protein>
    <submittedName>
        <fullName evidence="1">Putative secreted protein</fullName>
    </submittedName>
</protein>
<dbReference type="EMBL" id="GGFK01015300">
    <property type="protein sequence ID" value="MBW48621.1"/>
    <property type="molecule type" value="Transcribed_RNA"/>
</dbReference>
<evidence type="ECO:0000313" key="1">
    <source>
        <dbReference type="EMBL" id="MBW48621.1"/>
    </source>
</evidence>
<accession>A0A2M4B6J8</accession>
<name>A0A2M4B6J8_9DIPT</name>
<reference evidence="1" key="1">
    <citation type="submission" date="2018-01" db="EMBL/GenBank/DDBJ databases">
        <title>An insight into the sialome of Amazonian anophelines.</title>
        <authorList>
            <person name="Ribeiro J.M."/>
            <person name="Scarpassa V."/>
            <person name="Calvo E."/>
        </authorList>
    </citation>
    <scope>NUCLEOTIDE SEQUENCE</scope>
    <source>
        <tissue evidence="1">Salivary glands</tissue>
    </source>
</reference>
<dbReference type="AlphaFoldDB" id="A0A2M4B6J8"/>
<sequence>MVVQQIEYTMLGPVLLELFITRSAGGVLDCQFTSNSAPLLPLLLFPRYSGTITKRTATTNGSVGLLKCHHFTQDALEATSERNNKR</sequence>
<proteinExistence type="predicted"/>
<organism evidence="1">
    <name type="scientific">Anopheles triannulatus</name>
    <dbReference type="NCBI Taxonomy" id="58253"/>
    <lineage>
        <taxon>Eukaryota</taxon>
        <taxon>Metazoa</taxon>
        <taxon>Ecdysozoa</taxon>
        <taxon>Arthropoda</taxon>
        <taxon>Hexapoda</taxon>
        <taxon>Insecta</taxon>
        <taxon>Pterygota</taxon>
        <taxon>Neoptera</taxon>
        <taxon>Endopterygota</taxon>
        <taxon>Diptera</taxon>
        <taxon>Nematocera</taxon>
        <taxon>Culicoidea</taxon>
        <taxon>Culicidae</taxon>
        <taxon>Anophelinae</taxon>
        <taxon>Anopheles</taxon>
    </lineage>
</organism>